<feature type="coiled-coil region" evidence="3">
    <location>
        <begin position="471"/>
        <end position="515"/>
    </location>
</feature>
<evidence type="ECO:0000256" key="3">
    <source>
        <dbReference type="SAM" id="Coils"/>
    </source>
</evidence>
<feature type="compositionally biased region" description="Polar residues" evidence="4">
    <location>
        <begin position="66"/>
        <end position="75"/>
    </location>
</feature>
<dbReference type="EMBL" id="JBBPBN010000015">
    <property type="protein sequence ID" value="KAK9023281.1"/>
    <property type="molecule type" value="Genomic_DNA"/>
</dbReference>
<feature type="compositionally biased region" description="Basic and acidic residues" evidence="4">
    <location>
        <begin position="526"/>
        <end position="535"/>
    </location>
</feature>
<feature type="coiled-coil region" evidence="3">
    <location>
        <begin position="551"/>
        <end position="683"/>
    </location>
</feature>
<feature type="compositionally biased region" description="Polar residues" evidence="4">
    <location>
        <begin position="26"/>
        <end position="52"/>
    </location>
</feature>
<evidence type="ECO:0000256" key="4">
    <source>
        <dbReference type="SAM" id="MobiDB-lite"/>
    </source>
</evidence>
<dbReference type="InterPro" id="IPR008545">
    <property type="entry name" value="Web"/>
</dbReference>
<evidence type="ECO:0008006" key="7">
    <source>
        <dbReference type="Google" id="ProtNLM"/>
    </source>
</evidence>
<dbReference type="PANTHER" id="PTHR32054">
    <property type="entry name" value="HEAVY CHAIN, PUTATIVE, EXPRESSED-RELATED-RELATED"/>
    <property type="match status" value="1"/>
</dbReference>
<keyword evidence="2 3" id="KW-0175">Coiled coil</keyword>
<comment type="similarity">
    <text evidence="1">Belongs to the WEB family.</text>
</comment>
<evidence type="ECO:0000256" key="2">
    <source>
        <dbReference type="ARBA" id="ARBA00023054"/>
    </source>
</evidence>
<protein>
    <recommendedName>
        <fullName evidence="7">Protein WEAK CHLOROPLAST MOVEMENT UNDER BLUE LIGHT 1-like</fullName>
    </recommendedName>
</protein>
<feature type="compositionally biased region" description="Basic and acidic residues" evidence="4">
    <location>
        <begin position="76"/>
        <end position="88"/>
    </location>
</feature>
<feature type="region of interest" description="Disordered" evidence="4">
    <location>
        <begin position="812"/>
        <end position="879"/>
    </location>
</feature>
<feature type="compositionally biased region" description="Basic and acidic residues" evidence="4">
    <location>
        <begin position="200"/>
        <end position="214"/>
    </location>
</feature>
<dbReference type="Proteomes" id="UP001396334">
    <property type="component" value="Unassembled WGS sequence"/>
</dbReference>
<feature type="coiled-coil region" evidence="3">
    <location>
        <begin position="294"/>
        <end position="438"/>
    </location>
</feature>
<evidence type="ECO:0000313" key="6">
    <source>
        <dbReference type="Proteomes" id="UP001396334"/>
    </source>
</evidence>
<accession>A0ABR2SDH2</accession>
<gene>
    <name evidence="5" type="ORF">V6N11_003505</name>
</gene>
<organism evidence="5 6">
    <name type="scientific">Hibiscus sabdariffa</name>
    <name type="common">roselle</name>
    <dbReference type="NCBI Taxonomy" id="183260"/>
    <lineage>
        <taxon>Eukaryota</taxon>
        <taxon>Viridiplantae</taxon>
        <taxon>Streptophyta</taxon>
        <taxon>Embryophyta</taxon>
        <taxon>Tracheophyta</taxon>
        <taxon>Spermatophyta</taxon>
        <taxon>Magnoliopsida</taxon>
        <taxon>eudicotyledons</taxon>
        <taxon>Gunneridae</taxon>
        <taxon>Pentapetalae</taxon>
        <taxon>rosids</taxon>
        <taxon>malvids</taxon>
        <taxon>Malvales</taxon>
        <taxon>Malvaceae</taxon>
        <taxon>Malvoideae</taxon>
        <taxon>Hibiscus</taxon>
    </lineage>
</organism>
<reference evidence="5 6" key="1">
    <citation type="journal article" date="2024" name="G3 (Bethesda)">
        <title>Genome assembly of Hibiscus sabdariffa L. provides insights into metabolisms of medicinal natural products.</title>
        <authorList>
            <person name="Kim T."/>
        </authorList>
    </citation>
    <scope>NUCLEOTIDE SEQUENCE [LARGE SCALE GENOMIC DNA]</scope>
    <source>
        <strain evidence="5">TK-2024</strain>
        <tissue evidence="5">Old leaves</tissue>
    </source>
</reference>
<keyword evidence="6" id="KW-1185">Reference proteome</keyword>
<proteinExistence type="inferred from homology"/>
<feature type="compositionally biased region" description="Basic and acidic residues" evidence="4">
    <location>
        <begin position="812"/>
        <end position="822"/>
    </location>
</feature>
<comment type="caution">
    <text evidence="5">The sequence shown here is derived from an EMBL/GenBank/DDBJ whole genome shotgun (WGS) entry which is preliminary data.</text>
</comment>
<evidence type="ECO:0000313" key="5">
    <source>
        <dbReference type="EMBL" id="KAK9023281.1"/>
    </source>
</evidence>
<sequence>MVSVSLISDTLSFSNMENVKAEEMPQSESASSPIDMDNNSGEGQTISISNGTKHLESHLLVMESSKPASLQNASDDQIRGQEDCRTDRAASTSSVKINQTDTDHQGRLMEDSRTEETHDNSDEQPSQNTGSTGIAHIEDIAVSPASNPKVGDSENDHVTPAGAALESIHGVSDGHQSQEANSIVNSVINNDNGIISSSPKDNDSKVGDPKNEDHVAKMNDFTLPHQKVISSAAESPKSISPTHKKQVNLNRGLIDTAAPFESVKEAVSKFGGIVDWKAHRMETLERRRLVEQEFVKVQEEMPEYKKRSEDAEEAKMKVLNELNSTKRLIEELKLNLERAQTEENQAKQDSELAKLRVEEMEQGIADEASVAAKAQLEVAKARHAAAVSELKSVKEELEASKKEYVSLMNERDIAVKKAEEAVSASKEVEKTVEELTIELIATKESLESAHAAHLEAEEKRIGAAMARDQDMHHWEKELKQVEEELQKLNQQIHSAKDLKSKLDTASALLLDLKAELAAYMDSKLKEETDEHHNNESQESETSTHTDSQAFIASLKKELEDVKVDIEKATAEVDCLKVAAISLKSELDQEKSALTNIKQREGMASIAVTSLESELDKTRSEIAVVQMNEKEAREEMVELPKQLQQAAQVADEAKSLAEMACEELRKAKEEAAQAKAGASTAESRLLAAQKEIEAAKVSEKLALAAIKALQESESAKSTNDVDSQAGVTLSLEEYYGLSKRANEAEEQANMRVASAISQIEAAKQSESRSLEKLEEVTREMAERKEALKIAMEKAEKAKEGKLGIEQELRRWRAEHEQRRKATELGHGVNSPRASTEGKKETKNFESVPAAPANTGASPKAYDHGNNTETESSPEPKIAKKKKKSLLPKILMFLSRKKKLSSSKSHVENMFLHTGRGCMGKGSGFCKIKSLTDVNELFAISLIVQGKYSHLSLEADGFNHIEVLERGRYWKYYNIIKSCQQPIASAS</sequence>
<feature type="region of interest" description="Disordered" evidence="4">
    <location>
        <begin position="17"/>
        <end position="131"/>
    </location>
</feature>
<feature type="region of interest" description="Disordered" evidence="4">
    <location>
        <begin position="526"/>
        <end position="547"/>
    </location>
</feature>
<name>A0ABR2SDH2_9ROSI</name>
<evidence type="ECO:0000256" key="1">
    <source>
        <dbReference type="ARBA" id="ARBA00005485"/>
    </source>
</evidence>
<dbReference type="Pfam" id="PF05701">
    <property type="entry name" value="WEMBL"/>
    <property type="match status" value="1"/>
</dbReference>
<dbReference type="PANTHER" id="PTHR32054:SF31">
    <property type="entry name" value="PROTEIN WEAK CHLOROPLAST MOVEMENT UNDER BLUE LIGHT 1"/>
    <property type="match status" value="1"/>
</dbReference>
<feature type="compositionally biased region" description="Basic and acidic residues" evidence="4">
    <location>
        <begin position="101"/>
        <end position="121"/>
    </location>
</feature>
<feature type="compositionally biased region" description="Polar residues" evidence="4">
    <location>
        <begin position="89"/>
        <end position="100"/>
    </location>
</feature>
<feature type="region of interest" description="Disordered" evidence="4">
    <location>
        <begin position="191"/>
        <end position="214"/>
    </location>
</feature>